<dbReference type="RefSeq" id="XP_043039886.1">
    <property type="nucleotide sequence ID" value="XM_043186216.1"/>
</dbReference>
<dbReference type="OrthoDB" id="2943593at2759"/>
<feature type="compositionally biased region" description="Polar residues" evidence="1">
    <location>
        <begin position="62"/>
        <end position="76"/>
    </location>
</feature>
<feature type="compositionally biased region" description="Basic and acidic residues" evidence="1">
    <location>
        <begin position="52"/>
        <end position="61"/>
    </location>
</feature>
<dbReference type="Proteomes" id="UP000812287">
    <property type="component" value="Unassembled WGS sequence"/>
</dbReference>
<feature type="region of interest" description="Disordered" evidence="1">
    <location>
        <begin position="191"/>
        <end position="239"/>
    </location>
</feature>
<feature type="compositionally biased region" description="Polar residues" evidence="1">
    <location>
        <begin position="216"/>
        <end position="235"/>
    </location>
</feature>
<proteinExistence type="predicted"/>
<evidence type="ECO:0000313" key="2">
    <source>
        <dbReference type="EMBL" id="KAG7446386.1"/>
    </source>
</evidence>
<evidence type="ECO:0000256" key="1">
    <source>
        <dbReference type="SAM" id="MobiDB-lite"/>
    </source>
</evidence>
<comment type="caution">
    <text evidence="2">The sequence shown here is derived from an EMBL/GenBank/DDBJ whole genome shotgun (WGS) entry which is preliminary data.</text>
</comment>
<feature type="region of interest" description="Disordered" evidence="1">
    <location>
        <begin position="51"/>
        <end position="76"/>
    </location>
</feature>
<organism evidence="2 3">
    <name type="scientific">Guyanagaster necrorhizus</name>
    <dbReference type="NCBI Taxonomy" id="856835"/>
    <lineage>
        <taxon>Eukaryota</taxon>
        <taxon>Fungi</taxon>
        <taxon>Dikarya</taxon>
        <taxon>Basidiomycota</taxon>
        <taxon>Agaricomycotina</taxon>
        <taxon>Agaricomycetes</taxon>
        <taxon>Agaricomycetidae</taxon>
        <taxon>Agaricales</taxon>
        <taxon>Marasmiineae</taxon>
        <taxon>Physalacriaceae</taxon>
        <taxon>Guyanagaster</taxon>
    </lineage>
</organism>
<gene>
    <name evidence="2" type="ORF">BT62DRAFT_931832</name>
</gene>
<dbReference type="EMBL" id="MU250534">
    <property type="protein sequence ID" value="KAG7446386.1"/>
    <property type="molecule type" value="Genomic_DNA"/>
</dbReference>
<dbReference type="GeneID" id="66108513"/>
<sequence>MTKLEDQRIGFCSLDLRYPPIDPRRSRRRCMNFGFGREELHPKTPALVQTKYQHEERDDTSRSVSTPLDTYTGTESDLSPLKDIEFELPWPPSIGPMIRRMKSSPSFAESLHTFSGHCTTVPARLFRHNSSWSRIASEQQLGTPHEALLSSTLQITDRRTDGLLQELEESIDPESLILNAVNTSCAARWQKTHRASKTDPHLPSHVHPWSRESHATPKSSLPHEQNHTNPASASAHNRMPRIIRRVVSLMTSPRFENSILAPSRTTHKMRSWRFIPLSESQSEKPKPQPKSQLRGRSISMEFQKGRSSAHGRSLFTSSSSNVKKPFHKSILSLPLAGLRPSTGSQMDCNPPISKRPVTQVWHRPVVQDADNSVIGLTSFIDITPEQRARNKSAYAGRDRVRNLWQKASNSILGWGKTARKKT</sequence>
<name>A0A9P7VS20_9AGAR</name>
<protein>
    <submittedName>
        <fullName evidence="2">Uncharacterized protein</fullName>
    </submittedName>
</protein>
<accession>A0A9P7VS20</accession>
<feature type="region of interest" description="Disordered" evidence="1">
    <location>
        <begin position="275"/>
        <end position="297"/>
    </location>
</feature>
<keyword evidence="3" id="KW-1185">Reference proteome</keyword>
<reference evidence="2" key="1">
    <citation type="submission" date="2020-11" db="EMBL/GenBank/DDBJ databases">
        <title>Adaptations for nitrogen fixation in a non-lichenized fungal sporocarp promotes dispersal by wood-feeding termites.</title>
        <authorList>
            <consortium name="DOE Joint Genome Institute"/>
            <person name="Koch R.A."/>
            <person name="Yoon G."/>
            <person name="Arayal U."/>
            <person name="Lail K."/>
            <person name="Amirebrahimi M."/>
            <person name="Labutti K."/>
            <person name="Lipzen A."/>
            <person name="Riley R."/>
            <person name="Barry K."/>
            <person name="Henrissat B."/>
            <person name="Grigoriev I.V."/>
            <person name="Herr J.R."/>
            <person name="Aime M.C."/>
        </authorList>
    </citation>
    <scope>NUCLEOTIDE SEQUENCE</scope>
    <source>
        <strain evidence="2">MCA 3950</strain>
    </source>
</reference>
<evidence type="ECO:0000313" key="3">
    <source>
        <dbReference type="Proteomes" id="UP000812287"/>
    </source>
</evidence>
<dbReference type="AlphaFoldDB" id="A0A9P7VS20"/>